<reference evidence="2" key="1">
    <citation type="submission" date="2024-05" db="EMBL/GenBank/DDBJ databases">
        <title>Whole genome shotgun sequence of Streptomyces hygroscopicus NBRC 113678.</title>
        <authorList>
            <person name="Komaki H."/>
            <person name="Tamura T."/>
        </authorList>
    </citation>
    <scope>NUCLEOTIDE SEQUENCE</scope>
    <source>
        <strain evidence="2">N11-34</strain>
    </source>
</reference>
<gene>
    <name evidence="2" type="ORF">TPA0910_30250</name>
</gene>
<sequence>MSDERPAEPATVEGAVVETETAAHPVVRPSVIVLRADQEEFDHKQLSTLNLISPGLASAPRGHLAMFFHYCVRTGLDPFARQIYMIGRTNWKAADNPDEPEKTWTIQTGIDGFRTVAHRAAARAGQSISYEDTVYYDSEGNAHDVWLSKAYPAAVKVTVVRGTARFPFIARWDEFAPTYYDRKQGAYVVAKMWQQMPAHMLRKCAEAGSLRMAAPQDLSGVYVDEEMERTDAEAVVREAEEATRRLREAAGLEAGDGDDKDEPADGPAAAAQDASAAKPAPKKRARPAKKSAVAPPQDADVDSGEAPTPAKRAPRKRAAANRRAAS</sequence>
<dbReference type="InterPro" id="IPR018330">
    <property type="entry name" value="RecT_fam"/>
</dbReference>
<protein>
    <recommendedName>
        <fullName evidence="4">Phage recombination protein Bet</fullName>
    </recommendedName>
</protein>
<feature type="region of interest" description="Disordered" evidence="1">
    <location>
        <begin position="235"/>
        <end position="326"/>
    </location>
</feature>
<dbReference type="Proteomes" id="UP001054854">
    <property type="component" value="Unassembled WGS sequence"/>
</dbReference>
<name>A0ABQ3TYZ0_STRHY</name>
<evidence type="ECO:0000313" key="2">
    <source>
        <dbReference type="EMBL" id="GHJ28592.1"/>
    </source>
</evidence>
<feature type="compositionally biased region" description="Basic residues" evidence="1">
    <location>
        <begin position="312"/>
        <end position="326"/>
    </location>
</feature>
<feature type="compositionally biased region" description="Acidic residues" evidence="1">
    <location>
        <begin position="255"/>
        <end position="264"/>
    </location>
</feature>
<accession>A0ABQ3TYZ0</accession>
<evidence type="ECO:0008006" key="4">
    <source>
        <dbReference type="Google" id="ProtNLM"/>
    </source>
</evidence>
<evidence type="ECO:0000256" key="1">
    <source>
        <dbReference type="SAM" id="MobiDB-lite"/>
    </source>
</evidence>
<proteinExistence type="predicted"/>
<organism evidence="2 3">
    <name type="scientific">Streptomyces hygroscopicus</name>
    <dbReference type="NCBI Taxonomy" id="1912"/>
    <lineage>
        <taxon>Bacteria</taxon>
        <taxon>Bacillati</taxon>
        <taxon>Actinomycetota</taxon>
        <taxon>Actinomycetes</taxon>
        <taxon>Kitasatosporales</taxon>
        <taxon>Streptomycetaceae</taxon>
        <taxon>Streptomyces</taxon>
        <taxon>Streptomyces violaceusniger group</taxon>
    </lineage>
</organism>
<feature type="compositionally biased region" description="Basic and acidic residues" evidence="1">
    <location>
        <begin position="235"/>
        <end position="250"/>
    </location>
</feature>
<dbReference type="Pfam" id="PF03837">
    <property type="entry name" value="RecT"/>
    <property type="match status" value="1"/>
</dbReference>
<dbReference type="EMBL" id="BNEK01000003">
    <property type="protein sequence ID" value="GHJ28592.1"/>
    <property type="molecule type" value="Genomic_DNA"/>
</dbReference>
<dbReference type="RefSeq" id="WP_236257158.1">
    <property type="nucleotide sequence ID" value="NZ_BNEK01000003.1"/>
</dbReference>
<comment type="caution">
    <text evidence="2">The sequence shown here is derived from an EMBL/GenBank/DDBJ whole genome shotgun (WGS) entry which is preliminary data.</text>
</comment>
<evidence type="ECO:0000313" key="3">
    <source>
        <dbReference type="Proteomes" id="UP001054854"/>
    </source>
</evidence>
<feature type="compositionally biased region" description="Low complexity" evidence="1">
    <location>
        <begin position="265"/>
        <end position="279"/>
    </location>
</feature>
<keyword evidence="3" id="KW-1185">Reference proteome</keyword>
<feature type="compositionally biased region" description="Basic residues" evidence="1">
    <location>
        <begin position="280"/>
        <end position="289"/>
    </location>
</feature>